<evidence type="ECO:0000313" key="2">
    <source>
        <dbReference type="EMBL" id="GBM36455.1"/>
    </source>
</evidence>
<accession>A0A4Y2F889</accession>
<feature type="chain" id="PRO_5036362080" evidence="1">
    <location>
        <begin position="18"/>
        <end position="66"/>
    </location>
</feature>
<dbReference type="EMBL" id="BGPR01094900">
    <property type="protein sequence ID" value="GBM36475.1"/>
    <property type="molecule type" value="Genomic_DNA"/>
</dbReference>
<evidence type="ECO:0000256" key="1">
    <source>
        <dbReference type="SAM" id="SignalP"/>
    </source>
</evidence>
<proteinExistence type="predicted"/>
<reference evidence="2 4" key="1">
    <citation type="journal article" date="2019" name="Sci. Rep.">
        <title>Orb-weaving spider Araneus ventricosus genome elucidates the spidroin gene catalogue.</title>
        <authorList>
            <person name="Kono N."/>
            <person name="Nakamura H."/>
            <person name="Ohtoshi R."/>
            <person name="Moran D.A.P."/>
            <person name="Shinohara A."/>
            <person name="Yoshida Y."/>
            <person name="Fujiwara M."/>
            <person name="Mori M."/>
            <person name="Tomita M."/>
            <person name="Arakawa K."/>
        </authorList>
    </citation>
    <scope>NUCLEOTIDE SEQUENCE [LARGE SCALE GENOMIC DNA]</scope>
</reference>
<comment type="caution">
    <text evidence="2">The sequence shown here is derived from an EMBL/GenBank/DDBJ whole genome shotgun (WGS) entry which is preliminary data.</text>
</comment>
<evidence type="ECO:0000313" key="4">
    <source>
        <dbReference type="Proteomes" id="UP000499080"/>
    </source>
</evidence>
<dbReference type="AlphaFoldDB" id="A0A4Y2F889"/>
<gene>
    <name evidence="2" type="ORF">AVEN_32224_1</name>
    <name evidence="3" type="ORF">AVEN_94897_1</name>
</gene>
<keyword evidence="4" id="KW-1185">Reference proteome</keyword>
<dbReference type="EMBL" id="BGPR01094896">
    <property type="protein sequence ID" value="GBM36455.1"/>
    <property type="molecule type" value="Genomic_DNA"/>
</dbReference>
<protein>
    <submittedName>
        <fullName evidence="2">Uncharacterized protein</fullName>
    </submittedName>
</protein>
<name>A0A4Y2F889_ARAVE</name>
<feature type="signal peptide" evidence="1">
    <location>
        <begin position="1"/>
        <end position="17"/>
    </location>
</feature>
<sequence length="66" mass="7059">MKFLVIVLGLVAVVAKAAVLPTGSGENRTLPFDPDFELKRLALQNPDLYDGDMAGIDGPLVSTFQI</sequence>
<organism evidence="2 4">
    <name type="scientific">Araneus ventricosus</name>
    <name type="common">Orbweaver spider</name>
    <name type="synonym">Epeira ventricosa</name>
    <dbReference type="NCBI Taxonomy" id="182803"/>
    <lineage>
        <taxon>Eukaryota</taxon>
        <taxon>Metazoa</taxon>
        <taxon>Ecdysozoa</taxon>
        <taxon>Arthropoda</taxon>
        <taxon>Chelicerata</taxon>
        <taxon>Arachnida</taxon>
        <taxon>Araneae</taxon>
        <taxon>Araneomorphae</taxon>
        <taxon>Entelegynae</taxon>
        <taxon>Araneoidea</taxon>
        <taxon>Araneidae</taxon>
        <taxon>Araneus</taxon>
    </lineage>
</organism>
<dbReference type="Proteomes" id="UP000499080">
    <property type="component" value="Unassembled WGS sequence"/>
</dbReference>
<keyword evidence="1" id="KW-0732">Signal</keyword>
<evidence type="ECO:0000313" key="3">
    <source>
        <dbReference type="EMBL" id="GBM36475.1"/>
    </source>
</evidence>